<comment type="caution">
    <text evidence="8">The sequence shown here is derived from an EMBL/GenBank/DDBJ whole genome shotgun (WGS) entry which is preliminary data.</text>
</comment>
<organism evidence="8 9">
    <name type="scientific">Staphylotrichum longicolle</name>
    <dbReference type="NCBI Taxonomy" id="669026"/>
    <lineage>
        <taxon>Eukaryota</taxon>
        <taxon>Fungi</taxon>
        <taxon>Dikarya</taxon>
        <taxon>Ascomycota</taxon>
        <taxon>Pezizomycotina</taxon>
        <taxon>Sordariomycetes</taxon>
        <taxon>Sordariomycetidae</taxon>
        <taxon>Sordariales</taxon>
        <taxon>Chaetomiaceae</taxon>
        <taxon>Staphylotrichum</taxon>
    </lineage>
</organism>
<dbReference type="GO" id="GO:0005524">
    <property type="term" value="F:ATP binding"/>
    <property type="evidence" value="ECO:0007669"/>
    <property type="project" value="UniProtKB-UniRule"/>
</dbReference>
<evidence type="ECO:0000256" key="3">
    <source>
        <dbReference type="ARBA" id="ARBA00022741"/>
    </source>
</evidence>
<evidence type="ECO:0000313" key="8">
    <source>
        <dbReference type="EMBL" id="KAG7289164.1"/>
    </source>
</evidence>
<evidence type="ECO:0000313" key="9">
    <source>
        <dbReference type="Proteomes" id="UP001197093"/>
    </source>
</evidence>
<keyword evidence="3 6" id="KW-0547">Nucleotide-binding</keyword>
<dbReference type="GO" id="GO:0005634">
    <property type="term" value="C:nucleus"/>
    <property type="evidence" value="ECO:0007669"/>
    <property type="project" value="TreeGrafter"/>
</dbReference>
<dbReference type="Gene3D" id="1.10.510.10">
    <property type="entry name" value="Transferase(Phosphotransferase) domain 1"/>
    <property type="match status" value="1"/>
</dbReference>
<dbReference type="PROSITE" id="PS50011">
    <property type="entry name" value="PROTEIN_KINASE_DOM"/>
    <property type="match status" value="1"/>
</dbReference>
<sequence length="399" mass="45808">MARLPCRVLVPLFSRPVHSLQRKRLPSHSTQLGRNLTIASTSPFVYKLIEDVERLERYRPGGFHPIYIGDRLHERYRVVHKLGYGSFSTIWLARDERLSKYVAVKVCAADDAVRQEADTLSRLSEADPHAGSVNGRGDLVPAVLDHLHLGNLLLRFPSALDNLSEEELYETYGAPEPEAVVREDGKPLEQGVPLHVIPPVWLGKPCEDITPSDANLLLADFGTAFRPSTELRYQSYAPLEIRPPEARLEPTTPLSFKSEIWSLGCTIWALVANRPLVEMVLSTEDDVTAQHVDALGPLPEEWWEKWAGWNKYFTEPNAAGRPIEGRWVWSLEERFEEWVQKLKREEGMATLNDREMEAFFKMVRLMLKFKPGDRPTARQVLETEWMREWALPERERLLK</sequence>
<proteinExistence type="predicted"/>
<dbReference type="SMART" id="SM00220">
    <property type="entry name" value="S_TKc"/>
    <property type="match status" value="1"/>
</dbReference>
<evidence type="ECO:0000256" key="6">
    <source>
        <dbReference type="PROSITE-ProRule" id="PRU10141"/>
    </source>
</evidence>
<dbReference type="PROSITE" id="PS00107">
    <property type="entry name" value="PROTEIN_KINASE_ATP"/>
    <property type="match status" value="1"/>
</dbReference>
<dbReference type="Pfam" id="PF00069">
    <property type="entry name" value="Pkinase"/>
    <property type="match status" value="1"/>
</dbReference>
<accession>A0AAD4EXN9</accession>
<reference evidence="8" key="1">
    <citation type="submission" date="2023-02" db="EMBL/GenBank/DDBJ databases">
        <authorList>
            <person name="Palmer J.M."/>
        </authorList>
    </citation>
    <scope>NUCLEOTIDE SEQUENCE</scope>
    <source>
        <strain evidence="8">FW57</strain>
    </source>
</reference>
<dbReference type="Gene3D" id="3.30.200.20">
    <property type="entry name" value="Phosphorylase Kinase, domain 1"/>
    <property type="match status" value="1"/>
</dbReference>
<feature type="binding site" evidence="6">
    <location>
        <position position="105"/>
    </location>
    <ligand>
        <name>ATP</name>
        <dbReference type="ChEBI" id="CHEBI:30616"/>
    </ligand>
</feature>
<evidence type="ECO:0000256" key="1">
    <source>
        <dbReference type="ARBA" id="ARBA00022527"/>
    </source>
</evidence>
<evidence type="ECO:0000256" key="2">
    <source>
        <dbReference type="ARBA" id="ARBA00022679"/>
    </source>
</evidence>
<dbReference type="GO" id="GO:0004674">
    <property type="term" value="F:protein serine/threonine kinase activity"/>
    <property type="evidence" value="ECO:0007669"/>
    <property type="project" value="UniProtKB-KW"/>
</dbReference>
<dbReference type="PANTHER" id="PTHR45646">
    <property type="entry name" value="SERINE/THREONINE-PROTEIN KINASE DOA-RELATED"/>
    <property type="match status" value="1"/>
</dbReference>
<dbReference type="AlphaFoldDB" id="A0AAD4EXN9"/>
<gene>
    <name evidence="8" type="ORF">NEMBOFW57_005527</name>
</gene>
<dbReference type="EMBL" id="JAHCVI010000002">
    <property type="protein sequence ID" value="KAG7289164.1"/>
    <property type="molecule type" value="Genomic_DNA"/>
</dbReference>
<keyword evidence="4" id="KW-0418">Kinase</keyword>
<keyword evidence="9" id="KW-1185">Reference proteome</keyword>
<name>A0AAD4EXN9_9PEZI</name>
<evidence type="ECO:0000256" key="4">
    <source>
        <dbReference type="ARBA" id="ARBA00022777"/>
    </source>
</evidence>
<dbReference type="GO" id="GO:0043484">
    <property type="term" value="P:regulation of RNA splicing"/>
    <property type="evidence" value="ECO:0007669"/>
    <property type="project" value="TreeGrafter"/>
</dbReference>
<dbReference type="InterPro" id="IPR011009">
    <property type="entry name" value="Kinase-like_dom_sf"/>
</dbReference>
<dbReference type="Proteomes" id="UP001197093">
    <property type="component" value="Unassembled WGS sequence"/>
</dbReference>
<dbReference type="InterPro" id="IPR051175">
    <property type="entry name" value="CLK_kinases"/>
</dbReference>
<dbReference type="InterPro" id="IPR000719">
    <property type="entry name" value="Prot_kinase_dom"/>
</dbReference>
<keyword evidence="5 6" id="KW-0067">ATP-binding</keyword>
<dbReference type="InterPro" id="IPR017441">
    <property type="entry name" value="Protein_kinase_ATP_BS"/>
</dbReference>
<keyword evidence="2" id="KW-0808">Transferase</keyword>
<keyword evidence="1" id="KW-0723">Serine/threonine-protein kinase</keyword>
<dbReference type="PANTHER" id="PTHR45646:SF11">
    <property type="entry name" value="SERINE_THREONINE-PROTEIN KINASE DOA"/>
    <property type="match status" value="1"/>
</dbReference>
<evidence type="ECO:0000256" key="5">
    <source>
        <dbReference type="ARBA" id="ARBA00022840"/>
    </source>
</evidence>
<feature type="domain" description="Protein kinase" evidence="7">
    <location>
        <begin position="76"/>
        <end position="386"/>
    </location>
</feature>
<evidence type="ECO:0000259" key="7">
    <source>
        <dbReference type="PROSITE" id="PS50011"/>
    </source>
</evidence>
<dbReference type="SUPFAM" id="SSF56112">
    <property type="entry name" value="Protein kinase-like (PK-like)"/>
    <property type="match status" value="1"/>
</dbReference>
<protein>
    <recommendedName>
        <fullName evidence="7">Protein kinase domain-containing protein</fullName>
    </recommendedName>
</protein>